<sequence>MTFATYGPDARNTTCCLASFLVHGEPQASDALRQHIERALHWDVTMPEYRQSYHPG</sequence>
<dbReference type="InterPro" id="IPR011108">
    <property type="entry name" value="RMMBL"/>
</dbReference>
<accession>A0A375BUS3</accession>
<dbReference type="SUPFAM" id="SSF56281">
    <property type="entry name" value="Metallo-hydrolase/oxidoreductase"/>
    <property type="match status" value="1"/>
</dbReference>
<comment type="caution">
    <text evidence="2">The sequence shown here is derived from an EMBL/GenBank/DDBJ whole genome shotgun (WGS) entry which is preliminary data.</text>
</comment>
<gene>
    <name evidence="2" type="ORF">CBM2589_B30148</name>
</gene>
<feature type="domain" description="Zn-dependent metallo-hydrolase RNA specificity" evidence="1">
    <location>
        <begin position="20"/>
        <end position="47"/>
    </location>
</feature>
<organism evidence="2">
    <name type="scientific">Cupriavidus taiwanensis</name>
    <dbReference type="NCBI Taxonomy" id="164546"/>
    <lineage>
        <taxon>Bacteria</taxon>
        <taxon>Pseudomonadati</taxon>
        <taxon>Pseudomonadota</taxon>
        <taxon>Betaproteobacteria</taxon>
        <taxon>Burkholderiales</taxon>
        <taxon>Burkholderiaceae</taxon>
        <taxon>Cupriavidus</taxon>
    </lineage>
</organism>
<name>A0A375BUS3_9BURK</name>
<dbReference type="EMBL" id="OFSP01000023">
    <property type="protein sequence ID" value="SOY53693.1"/>
    <property type="molecule type" value="Genomic_DNA"/>
</dbReference>
<protein>
    <recommendedName>
        <fullName evidence="1">Zn-dependent metallo-hydrolase RNA specificity domain-containing protein</fullName>
    </recommendedName>
</protein>
<dbReference type="AlphaFoldDB" id="A0A375BUS3"/>
<dbReference type="InterPro" id="IPR036866">
    <property type="entry name" value="RibonucZ/Hydroxyglut_hydro"/>
</dbReference>
<proteinExistence type="predicted"/>
<dbReference type="Proteomes" id="UP000256297">
    <property type="component" value="Chromosome CBM2589_b"/>
</dbReference>
<dbReference type="Pfam" id="PF07521">
    <property type="entry name" value="RMMBL"/>
    <property type="match status" value="1"/>
</dbReference>
<evidence type="ECO:0000259" key="1">
    <source>
        <dbReference type="Pfam" id="PF07521"/>
    </source>
</evidence>
<evidence type="ECO:0000313" key="2">
    <source>
        <dbReference type="EMBL" id="SOY53693.1"/>
    </source>
</evidence>
<reference evidence="2" key="1">
    <citation type="submission" date="2018-01" db="EMBL/GenBank/DDBJ databases">
        <authorList>
            <person name="Clerissi C."/>
        </authorList>
    </citation>
    <scope>NUCLEOTIDE SEQUENCE</scope>
    <source>
        <strain evidence="2">Cupriavidus taiwanensis STM 3521</strain>
    </source>
</reference>